<accession>A0A1B8SFI3</accession>
<keyword evidence="1" id="KW-0732">Signal</keyword>
<evidence type="ECO:0000313" key="4">
    <source>
        <dbReference type="Proteomes" id="UP000092668"/>
    </source>
</evidence>
<evidence type="ECO:0000313" key="3">
    <source>
        <dbReference type="EMBL" id="ORA78587.1"/>
    </source>
</evidence>
<dbReference type="Proteomes" id="UP000192713">
    <property type="component" value="Unassembled WGS sequence"/>
</dbReference>
<dbReference type="AlphaFoldDB" id="A0A1B8SFI3"/>
<dbReference type="PATRIC" id="fig|354243.3.peg.2593"/>
<comment type="caution">
    <text evidence="2">The sequence shown here is derived from an EMBL/GenBank/DDBJ whole genome shotgun (WGS) entry which is preliminary data.</text>
</comment>
<name>A0A1B8SFI3_9MYCO</name>
<feature type="signal peptide" evidence="1">
    <location>
        <begin position="1"/>
        <end position="26"/>
    </location>
</feature>
<dbReference type="Proteomes" id="UP000092668">
    <property type="component" value="Unassembled WGS sequence"/>
</dbReference>
<dbReference type="EMBL" id="LFOE01000016">
    <property type="protein sequence ID" value="OBY31475.1"/>
    <property type="molecule type" value="Genomic_DNA"/>
</dbReference>
<dbReference type="EMBL" id="MVHU01000021">
    <property type="protein sequence ID" value="ORA78587.1"/>
    <property type="molecule type" value="Genomic_DNA"/>
</dbReference>
<evidence type="ECO:0008006" key="6">
    <source>
        <dbReference type="Google" id="ProtNLM"/>
    </source>
</evidence>
<sequence length="186" mass="19126">MSIRKIGVVGSLAAGAAFALAPLAVAEGPDFSSILVAEVQSMNWLFGTQATLADVDPNVITVGEPTTENPLSFSTISAEDLQANTAFAALLFGVNWEDEMSSDPGSYSLFNGAVTQFADASNVMLYALMTGGGEISLEDAGSYLFGSESGIEAGLAGEGFFADFTNFFNAGVADLGGYFGLDGIDV</sequence>
<proteinExistence type="predicted"/>
<feature type="chain" id="PRO_5015061078" description="PEP-CTERM sorting domain-containing protein" evidence="1">
    <location>
        <begin position="27"/>
        <end position="186"/>
    </location>
</feature>
<protein>
    <recommendedName>
        <fullName evidence="6">PEP-CTERM sorting domain-containing protein</fullName>
    </recommendedName>
</protein>
<evidence type="ECO:0000256" key="1">
    <source>
        <dbReference type="SAM" id="SignalP"/>
    </source>
</evidence>
<dbReference type="STRING" id="354243.BST28_14620"/>
<evidence type="ECO:0000313" key="2">
    <source>
        <dbReference type="EMBL" id="OBY31475.1"/>
    </source>
</evidence>
<keyword evidence="4" id="KW-1185">Reference proteome</keyword>
<gene>
    <name evidence="2" type="ORF">ACT18_12540</name>
    <name evidence="3" type="ORF">BST28_14620</name>
</gene>
<dbReference type="RefSeq" id="WP_019738435.1">
    <property type="nucleotide sequence ID" value="NZ_LFOE01000016.1"/>
</dbReference>
<dbReference type="OrthoDB" id="4761937at2"/>
<organism evidence="2 4">
    <name type="scientific">Mycolicibacter kumamotonensis</name>
    <dbReference type="NCBI Taxonomy" id="354243"/>
    <lineage>
        <taxon>Bacteria</taxon>
        <taxon>Bacillati</taxon>
        <taxon>Actinomycetota</taxon>
        <taxon>Actinomycetes</taxon>
        <taxon>Mycobacteriales</taxon>
        <taxon>Mycobacteriaceae</taxon>
        <taxon>Mycolicibacter</taxon>
    </lineage>
</organism>
<reference evidence="2 4" key="1">
    <citation type="submission" date="2015-06" db="EMBL/GenBank/DDBJ databases">
        <title>Genome sequence of Mycobacterium kumamotonense strain Roo.</title>
        <authorList>
            <person name="Greninger A.L."/>
            <person name="Cunningham G."/>
            <person name="Miller S."/>
        </authorList>
    </citation>
    <scope>NUCLEOTIDE SEQUENCE [LARGE SCALE GENOMIC DNA]</scope>
    <source>
        <strain evidence="2 4">Roo</strain>
    </source>
</reference>
<evidence type="ECO:0000313" key="5">
    <source>
        <dbReference type="Proteomes" id="UP000192713"/>
    </source>
</evidence>
<reference evidence="3 5" key="2">
    <citation type="submission" date="2017-02" db="EMBL/GenBank/DDBJ databases">
        <title>The new phylogeny of genus Mycobacterium.</title>
        <authorList>
            <person name="Tortoli E."/>
            <person name="Trovato A."/>
            <person name="Cirillo D.M."/>
        </authorList>
    </citation>
    <scope>NUCLEOTIDE SEQUENCE [LARGE SCALE GENOMIC DNA]</scope>
    <source>
        <strain evidence="3 5">DSM 45093</strain>
    </source>
</reference>